<organism evidence="1 2">
    <name type="scientific">Artomyces pyxidatus</name>
    <dbReference type="NCBI Taxonomy" id="48021"/>
    <lineage>
        <taxon>Eukaryota</taxon>
        <taxon>Fungi</taxon>
        <taxon>Dikarya</taxon>
        <taxon>Basidiomycota</taxon>
        <taxon>Agaricomycotina</taxon>
        <taxon>Agaricomycetes</taxon>
        <taxon>Russulales</taxon>
        <taxon>Auriscalpiaceae</taxon>
        <taxon>Artomyces</taxon>
    </lineage>
</organism>
<reference evidence="1" key="2">
    <citation type="journal article" date="2022" name="New Phytol.">
        <title>Evolutionary transition to the ectomycorrhizal habit in the genomes of a hyperdiverse lineage of mushroom-forming fungi.</title>
        <authorList>
            <person name="Looney B."/>
            <person name="Miyauchi S."/>
            <person name="Morin E."/>
            <person name="Drula E."/>
            <person name="Courty P.E."/>
            <person name="Kohler A."/>
            <person name="Kuo A."/>
            <person name="LaButti K."/>
            <person name="Pangilinan J."/>
            <person name="Lipzen A."/>
            <person name="Riley R."/>
            <person name="Andreopoulos W."/>
            <person name="He G."/>
            <person name="Johnson J."/>
            <person name="Nolan M."/>
            <person name="Tritt A."/>
            <person name="Barry K.W."/>
            <person name="Grigoriev I.V."/>
            <person name="Nagy L.G."/>
            <person name="Hibbett D."/>
            <person name="Henrissat B."/>
            <person name="Matheny P.B."/>
            <person name="Labbe J."/>
            <person name="Martin F.M."/>
        </authorList>
    </citation>
    <scope>NUCLEOTIDE SEQUENCE</scope>
    <source>
        <strain evidence="1">HHB10654</strain>
    </source>
</reference>
<gene>
    <name evidence="1" type="ORF">BV25DRAFT_1666517</name>
</gene>
<comment type="caution">
    <text evidence="1">The sequence shown here is derived from an EMBL/GenBank/DDBJ whole genome shotgun (WGS) entry which is preliminary data.</text>
</comment>
<name>A0ACB8SJA2_9AGAM</name>
<evidence type="ECO:0000313" key="1">
    <source>
        <dbReference type="EMBL" id="KAI0055958.1"/>
    </source>
</evidence>
<accession>A0ACB8SJA2</accession>
<proteinExistence type="predicted"/>
<sequence length="265" mass="30113">MIAQCIQFLQLLRFPATGIKLRLTCEAFVTPLAVRQLLPIIPLVRGLSGEPYSTISVGSTYRSFQFVFQANNSHHEWGKPYSLELDLSWTNSGGWATDLIRALCDVVSVEHLVDVTLKGTSIERVDWLIIFGEATRIKHISVQSDAGLRICEALPLRTLDWKQWANTDSEPADGDVGRFLLPQLESMYLSNVDFTTFYPREQLQLHDLLPYWLVARKAGGIPLKKLTMEGCSCRQSWWPKFESIGVDVKMVLADEWFSDEDSEEE</sequence>
<evidence type="ECO:0000313" key="2">
    <source>
        <dbReference type="Proteomes" id="UP000814140"/>
    </source>
</evidence>
<dbReference type="Proteomes" id="UP000814140">
    <property type="component" value="Unassembled WGS sequence"/>
</dbReference>
<dbReference type="EMBL" id="MU277274">
    <property type="protein sequence ID" value="KAI0055958.1"/>
    <property type="molecule type" value="Genomic_DNA"/>
</dbReference>
<keyword evidence="2" id="KW-1185">Reference proteome</keyword>
<reference evidence="1" key="1">
    <citation type="submission" date="2021-03" db="EMBL/GenBank/DDBJ databases">
        <authorList>
            <consortium name="DOE Joint Genome Institute"/>
            <person name="Ahrendt S."/>
            <person name="Looney B.P."/>
            <person name="Miyauchi S."/>
            <person name="Morin E."/>
            <person name="Drula E."/>
            <person name="Courty P.E."/>
            <person name="Chicoki N."/>
            <person name="Fauchery L."/>
            <person name="Kohler A."/>
            <person name="Kuo A."/>
            <person name="Labutti K."/>
            <person name="Pangilinan J."/>
            <person name="Lipzen A."/>
            <person name="Riley R."/>
            <person name="Andreopoulos W."/>
            <person name="He G."/>
            <person name="Johnson J."/>
            <person name="Barry K.W."/>
            <person name="Grigoriev I.V."/>
            <person name="Nagy L."/>
            <person name="Hibbett D."/>
            <person name="Henrissat B."/>
            <person name="Matheny P.B."/>
            <person name="Labbe J."/>
            <person name="Martin F."/>
        </authorList>
    </citation>
    <scope>NUCLEOTIDE SEQUENCE</scope>
    <source>
        <strain evidence="1">HHB10654</strain>
    </source>
</reference>
<protein>
    <submittedName>
        <fullName evidence="1">Uncharacterized protein</fullName>
    </submittedName>
</protein>